<dbReference type="PROSITE" id="PS50088">
    <property type="entry name" value="ANK_REPEAT"/>
    <property type="match status" value="2"/>
</dbReference>
<organism evidence="4 5">
    <name type="scientific">Nocardiopsis sediminis</name>
    <dbReference type="NCBI Taxonomy" id="1778267"/>
    <lineage>
        <taxon>Bacteria</taxon>
        <taxon>Bacillati</taxon>
        <taxon>Actinomycetota</taxon>
        <taxon>Actinomycetes</taxon>
        <taxon>Streptosporangiales</taxon>
        <taxon>Nocardiopsidaceae</taxon>
        <taxon>Nocardiopsis</taxon>
    </lineage>
</organism>
<reference evidence="5" key="1">
    <citation type="journal article" date="2019" name="Int. J. Syst. Evol. Microbiol.">
        <title>The Global Catalogue of Microorganisms (GCM) 10K type strain sequencing project: providing services to taxonomists for standard genome sequencing and annotation.</title>
        <authorList>
            <consortium name="The Broad Institute Genomics Platform"/>
            <consortium name="The Broad Institute Genome Sequencing Center for Infectious Disease"/>
            <person name="Wu L."/>
            <person name="Ma J."/>
        </authorList>
    </citation>
    <scope>NUCLEOTIDE SEQUENCE [LARGE SCALE GENOMIC DNA]</scope>
    <source>
        <strain evidence="5">TBRC 1826</strain>
    </source>
</reference>
<evidence type="ECO:0000256" key="3">
    <source>
        <dbReference type="PROSITE-ProRule" id="PRU00023"/>
    </source>
</evidence>
<keyword evidence="5" id="KW-1185">Reference proteome</keyword>
<protein>
    <submittedName>
        <fullName evidence="4">Ankyrin repeat domain-containing protein</fullName>
    </submittedName>
</protein>
<evidence type="ECO:0000313" key="4">
    <source>
        <dbReference type="EMBL" id="MFC3997528.1"/>
    </source>
</evidence>
<gene>
    <name evidence="4" type="ORF">ACFOVU_16465</name>
</gene>
<comment type="caution">
    <text evidence="4">The sequence shown here is derived from an EMBL/GenBank/DDBJ whole genome shotgun (WGS) entry which is preliminary data.</text>
</comment>
<keyword evidence="2 3" id="KW-0040">ANK repeat</keyword>
<proteinExistence type="predicted"/>
<name>A0ABV8FR42_9ACTN</name>
<evidence type="ECO:0000256" key="1">
    <source>
        <dbReference type="ARBA" id="ARBA00022737"/>
    </source>
</evidence>
<dbReference type="PROSITE" id="PS50297">
    <property type="entry name" value="ANK_REP_REGION"/>
    <property type="match status" value="1"/>
</dbReference>
<feature type="repeat" description="ANK" evidence="3">
    <location>
        <begin position="84"/>
        <end position="116"/>
    </location>
</feature>
<accession>A0ABV8FR42</accession>
<feature type="repeat" description="ANK" evidence="3">
    <location>
        <begin position="51"/>
        <end position="83"/>
    </location>
</feature>
<dbReference type="Gene3D" id="1.25.40.20">
    <property type="entry name" value="Ankyrin repeat-containing domain"/>
    <property type="match status" value="1"/>
</dbReference>
<dbReference type="InterPro" id="IPR036770">
    <property type="entry name" value="Ankyrin_rpt-contain_sf"/>
</dbReference>
<evidence type="ECO:0000256" key="2">
    <source>
        <dbReference type="ARBA" id="ARBA00023043"/>
    </source>
</evidence>
<dbReference type="RefSeq" id="WP_378534561.1">
    <property type="nucleotide sequence ID" value="NZ_JBHSBH010000010.1"/>
</dbReference>
<evidence type="ECO:0000313" key="5">
    <source>
        <dbReference type="Proteomes" id="UP001595847"/>
    </source>
</evidence>
<keyword evidence="1" id="KW-0677">Repeat</keyword>
<dbReference type="SUPFAM" id="SSF48403">
    <property type="entry name" value="Ankyrin repeat"/>
    <property type="match status" value="1"/>
</dbReference>
<dbReference type="Proteomes" id="UP001595847">
    <property type="component" value="Unassembled WGS sequence"/>
</dbReference>
<dbReference type="Pfam" id="PF12796">
    <property type="entry name" value="Ank_2"/>
    <property type="match status" value="1"/>
</dbReference>
<dbReference type="EMBL" id="JBHSBH010000010">
    <property type="protein sequence ID" value="MFC3997528.1"/>
    <property type="molecule type" value="Genomic_DNA"/>
</dbReference>
<dbReference type="PANTHER" id="PTHR24171">
    <property type="entry name" value="ANKYRIN REPEAT DOMAIN-CONTAINING PROTEIN 39-RELATED"/>
    <property type="match status" value="1"/>
</dbReference>
<dbReference type="InterPro" id="IPR002110">
    <property type="entry name" value="Ankyrin_rpt"/>
</dbReference>
<dbReference type="SMART" id="SM00248">
    <property type="entry name" value="ANK"/>
    <property type="match status" value="2"/>
</dbReference>
<sequence length="137" mass="14362">MSDDDRSPRPADDPDLIELATRLFGYARAGDTAALGAYLDAGVPADLTNDKGDSLIMLAAYHGHAATVARLCASGADADRLNDRGQSPLAGAVFKGEDDVVAVLLDHGADPAAGTPSAIETAHMFHKTHYLRRFSAE</sequence>